<dbReference type="EMBL" id="JBJXBP010000005">
    <property type="protein sequence ID" value="KAL3828234.1"/>
    <property type="molecule type" value="Genomic_DNA"/>
</dbReference>
<dbReference type="Proteomes" id="UP001634393">
    <property type="component" value="Unassembled WGS sequence"/>
</dbReference>
<evidence type="ECO:0000256" key="1">
    <source>
        <dbReference type="SAM" id="MobiDB-lite"/>
    </source>
</evidence>
<evidence type="ECO:0000313" key="4">
    <source>
        <dbReference type="Proteomes" id="UP001634393"/>
    </source>
</evidence>
<organism evidence="3 4">
    <name type="scientific">Penstemon smallii</name>
    <dbReference type="NCBI Taxonomy" id="265156"/>
    <lineage>
        <taxon>Eukaryota</taxon>
        <taxon>Viridiplantae</taxon>
        <taxon>Streptophyta</taxon>
        <taxon>Embryophyta</taxon>
        <taxon>Tracheophyta</taxon>
        <taxon>Spermatophyta</taxon>
        <taxon>Magnoliopsida</taxon>
        <taxon>eudicotyledons</taxon>
        <taxon>Gunneridae</taxon>
        <taxon>Pentapetalae</taxon>
        <taxon>asterids</taxon>
        <taxon>lamiids</taxon>
        <taxon>Lamiales</taxon>
        <taxon>Plantaginaceae</taxon>
        <taxon>Cheloneae</taxon>
        <taxon>Penstemon</taxon>
    </lineage>
</organism>
<dbReference type="PANTHER" id="PTHR36805">
    <property type="entry name" value="AGENET DOMAIN-CONTAINING PROTEIN"/>
    <property type="match status" value="1"/>
</dbReference>
<feature type="compositionally biased region" description="Polar residues" evidence="1">
    <location>
        <begin position="271"/>
        <end position="281"/>
    </location>
</feature>
<feature type="domain" description="Agenet" evidence="2">
    <location>
        <begin position="109"/>
        <end position="169"/>
    </location>
</feature>
<dbReference type="InterPro" id="IPR014002">
    <property type="entry name" value="Agenet_dom_plant"/>
</dbReference>
<sequence>MENESKLPFKVGELAEAMSFQTGFRGAWFRCKVRQFTYRKGDSCFLEYYDFPDEKLKCTKLYQLPPRYTGKGKQKNRELMLRPPYPTIYKENQITHVSDITEVGLIVDDVWKVGDLVDWWTTGCYWSGRIIQLLGDGKAQVELKPPPLGEGATYEVLLQDLRPSLDWSLQHGWTVPTQEGDPSRACARIINPMNQDFPVMDTNNAGQETGQTGSSVKKSLSSQISSNSVAVSDESKSTATMETASKEVIDAQEKNIMRSDSWVSGKRKTSGEASDSGQITSAGEVGGAREKVTLRSMHSDSIEAAALDLEEYLLKVKWLKSILLKGVSSSDAPKPQWEFVSEPK</sequence>
<accession>A0ABD3SUG0</accession>
<dbReference type="Pfam" id="PF05641">
    <property type="entry name" value="Agenet"/>
    <property type="match status" value="1"/>
</dbReference>
<feature type="compositionally biased region" description="Low complexity" evidence="1">
    <location>
        <begin position="214"/>
        <end position="232"/>
    </location>
</feature>
<dbReference type="InterPro" id="IPR008395">
    <property type="entry name" value="Agenet-like_dom"/>
</dbReference>
<protein>
    <recommendedName>
        <fullName evidence="2">Agenet domain-containing protein</fullName>
    </recommendedName>
</protein>
<feature type="compositionally biased region" description="Basic and acidic residues" evidence="1">
    <location>
        <begin position="244"/>
        <end position="257"/>
    </location>
</feature>
<proteinExistence type="predicted"/>
<gene>
    <name evidence="3" type="ORF">ACJIZ3_017036</name>
</gene>
<feature type="region of interest" description="Disordered" evidence="1">
    <location>
        <begin position="201"/>
        <end position="285"/>
    </location>
</feature>
<keyword evidence="4" id="KW-1185">Reference proteome</keyword>
<comment type="caution">
    <text evidence="3">The sequence shown here is derived from an EMBL/GenBank/DDBJ whole genome shotgun (WGS) entry which is preliminary data.</text>
</comment>
<dbReference type="SMART" id="SM00743">
    <property type="entry name" value="Agenet"/>
    <property type="match status" value="1"/>
</dbReference>
<dbReference type="AlphaFoldDB" id="A0ABD3SUG0"/>
<reference evidence="3 4" key="1">
    <citation type="submission" date="2024-12" db="EMBL/GenBank/DDBJ databases">
        <title>The unique morphological basis and parallel evolutionary history of personate flowers in Penstemon.</title>
        <authorList>
            <person name="Depatie T.H."/>
            <person name="Wessinger C.A."/>
        </authorList>
    </citation>
    <scope>NUCLEOTIDE SEQUENCE [LARGE SCALE GENOMIC DNA]</scope>
    <source>
        <strain evidence="3">WTNN_2</strain>
        <tissue evidence="3">Leaf</tissue>
    </source>
</reference>
<evidence type="ECO:0000259" key="2">
    <source>
        <dbReference type="SMART" id="SM00743"/>
    </source>
</evidence>
<evidence type="ECO:0000313" key="3">
    <source>
        <dbReference type="EMBL" id="KAL3828234.1"/>
    </source>
</evidence>
<feature type="compositionally biased region" description="Polar residues" evidence="1">
    <location>
        <begin position="201"/>
        <end position="213"/>
    </location>
</feature>
<name>A0ABD3SUG0_9LAMI</name>
<dbReference type="PANTHER" id="PTHR36805:SF7">
    <property type="entry name" value="AGENET DOMAIN-CONTAINING PROTEIN"/>
    <property type="match status" value="1"/>
</dbReference>